<dbReference type="PROSITE" id="PS00061">
    <property type="entry name" value="ADH_SHORT"/>
    <property type="match status" value="1"/>
</dbReference>
<comment type="similarity">
    <text evidence="1">Belongs to the short-chain dehydrogenases/reductases (SDR) family.</text>
</comment>
<comment type="caution">
    <text evidence="3">The sequence shown here is derived from an EMBL/GenBank/DDBJ whole genome shotgun (WGS) entry which is preliminary data.</text>
</comment>
<dbReference type="EMBL" id="JACSQY010000009">
    <property type="protein sequence ID" value="MBD7909016.1"/>
    <property type="molecule type" value="Genomic_DNA"/>
</dbReference>
<organism evidence="3 4">
    <name type="scientific">Sporosarcina gallistercoris</name>
    <dbReference type="NCBI Taxonomy" id="2762245"/>
    <lineage>
        <taxon>Bacteria</taxon>
        <taxon>Bacillati</taxon>
        <taxon>Bacillota</taxon>
        <taxon>Bacilli</taxon>
        <taxon>Bacillales</taxon>
        <taxon>Caryophanaceae</taxon>
        <taxon>Sporosarcina</taxon>
    </lineage>
</organism>
<dbReference type="RefSeq" id="WP_191690738.1">
    <property type="nucleotide sequence ID" value="NZ_JACSQY010000009.1"/>
</dbReference>
<dbReference type="Gene3D" id="3.40.50.720">
    <property type="entry name" value="NAD(P)-binding Rossmann-like Domain"/>
    <property type="match status" value="1"/>
</dbReference>
<dbReference type="NCBIfam" id="NF005559">
    <property type="entry name" value="PRK07231.1"/>
    <property type="match status" value="1"/>
</dbReference>
<sequence>MGRMQDKVAFITGGASGMGEMMVKLFTAEGAKVVAADINTDALKAKWDGVENVDYVKLNVTDADNWAEAVKTAADKFGKLDILINCAGISTEKGMEDITLADWQRLHDINGFGTYAGMRAVVPYMKEAGQGSIVNISSYTALVGMGYNPYSASKGSVRAISRAAAAEFGKDGIRVNAVFPGVIQTPMVANLESSKAALEGLIRMTPLARLGQPEDVGNAVMFLASDEASYITGAELVIDGGFSAR</sequence>
<accession>A0ABR8PLI0</accession>
<dbReference type="PRINTS" id="PR00080">
    <property type="entry name" value="SDRFAMILY"/>
</dbReference>
<dbReference type="InterPro" id="IPR002347">
    <property type="entry name" value="SDR_fam"/>
</dbReference>
<protein>
    <submittedName>
        <fullName evidence="3">SDR family oxidoreductase</fullName>
    </submittedName>
</protein>
<proteinExistence type="inferred from homology"/>
<dbReference type="InterPro" id="IPR036291">
    <property type="entry name" value="NAD(P)-bd_dom_sf"/>
</dbReference>
<dbReference type="PANTHER" id="PTHR24321:SF8">
    <property type="entry name" value="ESTRADIOL 17-BETA-DEHYDROGENASE 8-RELATED"/>
    <property type="match status" value="1"/>
</dbReference>
<gene>
    <name evidence="3" type="ORF">H9659_11840</name>
</gene>
<evidence type="ECO:0000256" key="2">
    <source>
        <dbReference type="ARBA" id="ARBA00023002"/>
    </source>
</evidence>
<dbReference type="Pfam" id="PF13561">
    <property type="entry name" value="adh_short_C2"/>
    <property type="match status" value="1"/>
</dbReference>
<dbReference type="PRINTS" id="PR00081">
    <property type="entry name" value="GDHRDH"/>
</dbReference>
<keyword evidence="2" id="KW-0560">Oxidoreductase</keyword>
<dbReference type="PANTHER" id="PTHR24321">
    <property type="entry name" value="DEHYDROGENASES, SHORT CHAIN"/>
    <property type="match status" value="1"/>
</dbReference>
<dbReference type="Proteomes" id="UP000659496">
    <property type="component" value="Unassembled WGS sequence"/>
</dbReference>
<evidence type="ECO:0000313" key="3">
    <source>
        <dbReference type="EMBL" id="MBD7909016.1"/>
    </source>
</evidence>
<evidence type="ECO:0000256" key="1">
    <source>
        <dbReference type="ARBA" id="ARBA00006484"/>
    </source>
</evidence>
<dbReference type="SUPFAM" id="SSF51735">
    <property type="entry name" value="NAD(P)-binding Rossmann-fold domains"/>
    <property type="match status" value="1"/>
</dbReference>
<name>A0ABR8PLI0_9BACL</name>
<keyword evidence="4" id="KW-1185">Reference proteome</keyword>
<evidence type="ECO:0000313" key="4">
    <source>
        <dbReference type="Proteomes" id="UP000659496"/>
    </source>
</evidence>
<reference evidence="3 4" key="1">
    <citation type="submission" date="2020-08" db="EMBL/GenBank/DDBJ databases">
        <title>A Genomic Blueprint of the Chicken Gut Microbiome.</title>
        <authorList>
            <person name="Gilroy R."/>
            <person name="Ravi A."/>
            <person name="Getino M."/>
            <person name="Pursley I."/>
            <person name="Horton D.L."/>
            <person name="Alikhan N.-F."/>
            <person name="Baker D."/>
            <person name="Gharbi K."/>
            <person name="Hall N."/>
            <person name="Watson M."/>
            <person name="Adriaenssens E.M."/>
            <person name="Foster-Nyarko E."/>
            <person name="Jarju S."/>
            <person name="Secka A."/>
            <person name="Antonio M."/>
            <person name="Oren A."/>
            <person name="Chaudhuri R."/>
            <person name="La Ragione R.M."/>
            <person name="Hildebrand F."/>
            <person name="Pallen M.J."/>
        </authorList>
    </citation>
    <scope>NUCLEOTIDE SEQUENCE [LARGE SCALE GENOMIC DNA]</scope>
    <source>
        <strain evidence="3 4">Sa3CUA8</strain>
    </source>
</reference>
<dbReference type="InterPro" id="IPR020904">
    <property type="entry name" value="Sc_DH/Rdtase_CS"/>
</dbReference>